<dbReference type="Proteomes" id="UP000005104">
    <property type="component" value="Chromosome"/>
</dbReference>
<reference evidence="1 2" key="1">
    <citation type="submission" date="2011-11" db="EMBL/GenBank/DDBJ databases">
        <title>The Noncontiguous Finished genome of Desulfosporosinus youngiae DSM 17734.</title>
        <authorList>
            <consortium name="US DOE Joint Genome Institute (JGI-PGF)"/>
            <person name="Lucas S."/>
            <person name="Han J."/>
            <person name="Lapidus A."/>
            <person name="Cheng J.-F."/>
            <person name="Goodwin L."/>
            <person name="Pitluck S."/>
            <person name="Peters L."/>
            <person name="Ovchinnikova G."/>
            <person name="Lu M."/>
            <person name="Land M.L."/>
            <person name="Hauser L."/>
            <person name="Pester M."/>
            <person name="Spring S."/>
            <person name="Ollivier B."/>
            <person name="Rattei T."/>
            <person name="Klenk H.-P."/>
            <person name="Wagner M."/>
            <person name="Loy A."/>
            <person name="Woyke T.J."/>
        </authorList>
    </citation>
    <scope>NUCLEOTIDE SEQUENCE [LARGE SCALE GENOMIC DNA]</scope>
    <source>
        <strain evidence="1 2">DSM 17734</strain>
    </source>
</reference>
<keyword evidence="2" id="KW-1185">Reference proteome</keyword>
<dbReference type="EMBL" id="CM001441">
    <property type="protein sequence ID" value="EHQ88860.1"/>
    <property type="molecule type" value="Genomic_DNA"/>
</dbReference>
<name>H5Y391_9FIRM</name>
<evidence type="ECO:0008006" key="3">
    <source>
        <dbReference type="Google" id="ProtNLM"/>
    </source>
</evidence>
<dbReference type="AlphaFoldDB" id="H5Y391"/>
<proteinExistence type="predicted"/>
<dbReference type="STRING" id="768710.DesyoDRAFT_1732"/>
<dbReference type="HOGENOM" id="CLU_1347091_0_0_9"/>
<sequence>MMIRESGERGYPIWVLMNPKHPISHDNWTPILDEIQDKVYREMHTRIETSDIYFRNAVTDTRIVPNTLNWWGPEVAKEIELFRELAFEYKPKILFSLGAFAYEFLRRVYEIKPEKGPKAWSNAILGDEFERSIENFDINKTNIIPLLHRVGASTSFVDTQNYFCRKDGENYYRYVGTKLAEKIIENKDKLHIWINKTSVSKKNVTLIAP</sequence>
<accession>H5Y391</accession>
<dbReference type="RefSeq" id="WP_007781785.1">
    <property type="nucleotide sequence ID" value="NZ_CM001441.1"/>
</dbReference>
<evidence type="ECO:0000313" key="2">
    <source>
        <dbReference type="Proteomes" id="UP000005104"/>
    </source>
</evidence>
<gene>
    <name evidence="1" type="ORF">DesyoDRAFT_1732</name>
</gene>
<dbReference type="OrthoDB" id="1795163at2"/>
<protein>
    <recommendedName>
        <fullName evidence="3">Uracil DNA glycosylase superfamily protein</fullName>
    </recommendedName>
</protein>
<organism evidence="1 2">
    <name type="scientific">Desulfosporosinus youngiae DSM 17734</name>
    <dbReference type="NCBI Taxonomy" id="768710"/>
    <lineage>
        <taxon>Bacteria</taxon>
        <taxon>Bacillati</taxon>
        <taxon>Bacillota</taxon>
        <taxon>Clostridia</taxon>
        <taxon>Eubacteriales</taxon>
        <taxon>Desulfitobacteriaceae</taxon>
        <taxon>Desulfosporosinus</taxon>
    </lineage>
</organism>
<evidence type="ECO:0000313" key="1">
    <source>
        <dbReference type="EMBL" id="EHQ88860.1"/>
    </source>
</evidence>